<organism evidence="5 6">
    <name type="scientific">Fusarium poae</name>
    <dbReference type="NCBI Taxonomy" id="36050"/>
    <lineage>
        <taxon>Eukaryota</taxon>
        <taxon>Fungi</taxon>
        <taxon>Dikarya</taxon>
        <taxon>Ascomycota</taxon>
        <taxon>Pezizomycotina</taxon>
        <taxon>Sordariomycetes</taxon>
        <taxon>Hypocreomycetidae</taxon>
        <taxon>Hypocreales</taxon>
        <taxon>Nectriaceae</taxon>
        <taxon>Fusarium</taxon>
    </lineage>
</organism>
<evidence type="ECO:0000256" key="3">
    <source>
        <dbReference type="ARBA" id="ARBA00022691"/>
    </source>
</evidence>
<dbReference type="SUPFAM" id="SSF46785">
    <property type="entry name" value="Winged helix' DNA-binding domain"/>
    <property type="match status" value="1"/>
</dbReference>
<dbReference type="SUPFAM" id="SSF53335">
    <property type="entry name" value="S-adenosyl-L-methionine-dependent methyltransferases"/>
    <property type="match status" value="1"/>
</dbReference>
<dbReference type="Gene3D" id="1.10.10.10">
    <property type="entry name" value="Winged helix-like DNA-binding domain superfamily/Winged helix DNA-binding domain"/>
    <property type="match status" value="1"/>
</dbReference>
<proteinExistence type="predicted"/>
<dbReference type="STRING" id="36050.A0A1B8B6P7"/>
<accession>A0A1B8B6P7</accession>
<evidence type="ECO:0000256" key="2">
    <source>
        <dbReference type="ARBA" id="ARBA00022679"/>
    </source>
</evidence>
<dbReference type="PROSITE" id="PS51683">
    <property type="entry name" value="SAM_OMT_II"/>
    <property type="match status" value="1"/>
</dbReference>
<dbReference type="InterPro" id="IPR036388">
    <property type="entry name" value="WH-like_DNA-bd_sf"/>
</dbReference>
<evidence type="ECO:0000313" key="5">
    <source>
        <dbReference type="EMBL" id="OBS28391.1"/>
    </source>
</evidence>
<dbReference type="PANTHER" id="PTHR43712">
    <property type="entry name" value="PUTATIVE (AFU_ORTHOLOGUE AFUA_4G14580)-RELATED"/>
    <property type="match status" value="1"/>
</dbReference>
<protein>
    <recommendedName>
        <fullName evidence="4">O-methyltransferase C-terminal domain-containing protein</fullName>
    </recommendedName>
</protein>
<gene>
    <name evidence="5" type="ORF">FPOA_02329</name>
</gene>
<evidence type="ECO:0000259" key="4">
    <source>
        <dbReference type="Pfam" id="PF00891"/>
    </source>
</evidence>
<name>A0A1B8B6P7_FUSPO</name>
<dbReference type="OrthoDB" id="1606438at2759"/>
<keyword evidence="3" id="KW-0949">S-adenosyl-L-methionine</keyword>
<keyword evidence="1" id="KW-0489">Methyltransferase</keyword>
<keyword evidence="6" id="KW-1185">Reference proteome</keyword>
<dbReference type="InterPro" id="IPR029063">
    <property type="entry name" value="SAM-dependent_MTases_sf"/>
</dbReference>
<dbReference type="GO" id="GO:0032259">
    <property type="term" value="P:methylation"/>
    <property type="evidence" value="ECO:0007669"/>
    <property type="project" value="UniProtKB-KW"/>
</dbReference>
<dbReference type="GO" id="GO:0008171">
    <property type="term" value="F:O-methyltransferase activity"/>
    <property type="evidence" value="ECO:0007669"/>
    <property type="project" value="InterPro"/>
</dbReference>
<dbReference type="Pfam" id="PF00891">
    <property type="entry name" value="Methyltransf_2"/>
    <property type="match status" value="1"/>
</dbReference>
<dbReference type="InterPro" id="IPR036390">
    <property type="entry name" value="WH_DNA-bd_sf"/>
</dbReference>
<dbReference type="AlphaFoldDB" id="A0A1B8B6P7"/>
<dbReference type="EMBL" id="LYXU01000001">
    <property type="protein sequence ID" value="OBS28391.1"/>
    <property type="molecule type" value="Genomic_DNA"/>
</dbReference>
<feature type="domain" description="O-methyltransferase C-terminal" evidence="4">
    <location>
        <begin position="195"/>
        <end position="413"/>
    </location>
</feature>
<dbReference type="OMA" id="FIAHSAT"/>
<dbReference type="Gene3D" id="3.40.50.150">
    <property type="entry name" value="Vaccinia Virus protein VP39"/>
    <property type="match status" value="1"/>
</dbReference>
<dbReference type="InterPro" id="IPR016461">
    <property type="entry name" value="COMT-like"/>
</dbReference>
<dbReference type="InterPro" id="IPR001077">
    <property type="entry name" value="COMT_C"/>
</dbReference>
<evidence type="ECO:0000256" key="1">
    <source>
        <dbReference type="ARBA" id="ARBA00022603"/>
    </source>
</evidence>
<evidence type="ECO:0000313" key="6">
    <source>
        <dbReference type="Proteomes" id="UP000091967"/>
    </source>
</evidence>
<dbReference type="Proteomes" id="UP000091967">
    <property type="component" value="Unassembled WGS sequence"/>
</dbReference>
<reference evidence="5 6" key="1">
    <citation type="submission" date="2016-06" db="EMBL/GenBank/DDBJ databases">
        <title>Living apart together: crosstalk between the core and supernumerary genomes in a fungal plant pathogen.</title>
        <authorList>
            <person name="Vanheule A."/>
            <person name="Audenaert K."/>
            <person name="Warris S."/>
            <person name="Van De Geest H."/>
            <person name="Schijlen E."/>
            <person name="Hofte M."/>
            <person name="De Saeger S."/>
            <person name="Haesaert G."/>
            <person name="Waalwijk C."/>
            <person name="Van Der Lee T."/>
        </authorList>
    </citation>
    <scope>NUCLEOTIDE SEQUENCE [LARGE SCALE GENOMIC DNA]</scope>
    <source>
        <strain evidence="5 6">2516</strain>
    </source>
</reference>
<dbReference type="PANTHER" id="PTHR43712:SF19">
    <property type="entry name" value="DUAL O-METHYLTRANSFERASE_FAD-DEPENDENT MONOOXYGENASE ELCB"/>
    <property type="match status" value="1"/>
</dbReference>
<sequence>MGSISASPSLITELANDVSSAAKNLDTQLQSQGLPQPSFAVDGPTYVVPKDAPKATHEARVATAEAALKLFNLVSGPSELLPNMTASYHTIFALQWLHHFDVFSRIPLDSTVSYETLATEANVPESLLKSVARMAMTSNILAEPTTGQVAHTANSAMFLRFPNTRDWASYMFTASIPTAAAMVEATKKWPGSVKKTETAYNIAFGHDLPFFDHLSQSPVLTKQFSGYMRSVTDGQGMDLSHLVKGFDWVNLPDNSLVVDVGGSTGHASYALASAYPHLRFEVQDLDAVVNGEKAAKEHEEAAKKHVLGNDTQVSFKAHNFFEPQPTKDATVYMLRMIIHDWPDAEAKTILSNLVPALESSKATLLIMDTVLPSPGSIPSVRERVIRTRDLTMRQVFNAKERGVDDWEALLREADSRLTLKTVRQPEGSNMCLLTISLQDN</sequence>
<keyword evidence="2" id="KW-0808">Transferase</keyword>
<comment type="caution">
    <text evidence="5">The sequence shown here is derived from an EMBL/GenBank/DDBJ whole genome shotgun (WGS) entry which is preliminary data.</text>
</comment>